<accession>A0A157RA69</accession>
<evidence type="ECO:0000313" key="2">
    <source>
        <dbReference type="Proteomes" id="UP000077037"/>
    </source>
</evidence>
<dbReference type="AlphaFoldDB" id="A0A157RA69"/>
<evidence type="ECO:0000313" key="1">
    <source>
        <dbReference type="EMBL" id="SAI54179.1"/>
    </source>
</evidence>
<dbReference type="EMBL" id="FKBS01000029">
    <property type="protein sequence ID" value="SAI54179.1"/>
    <property type="molecule type" value="Genomic_DNA"/>
</dbReference>
<sequence length="228" mass="24926">MTAPIRTDRDAMGELFIWTDIDPAHDTDFNRWYDREHMAERAAIPGFRWSRRYRAASGPRPYLALYRTASLNVFESPAYKQAFGQQTEWSHANFARMRDTSRRVMAVSPLAGAGTGASLGMLRLGDKDAATRAAALAAQAMQIDGVLALRVLTPDPALSTPLPSEDSATRVLEPMLLVDATTEASATQALRMLAEALVLPASGSHVFNLLWDLQSSDLNDVAPVTPQP</sequence>
<gene>
    <name evidence="1" type="ORF">SAMEA1982600_04430</name>
</gene>
<organism evidence="1 2">
    <name type="scientific">Bordetella ansorpii</name>
    <dbReference type="NCBI Taxonomy" id="288768"/>
    <lineage>
        <taxon>Bacteria</taxon>
        <taxon>Pseudomonadati</taxon>
        <taxon>Pseudomonadota</taxon>
        <taxon>Betaproteobacteria</taxon>
        <taxon>Burkholderiales</taxon>
        <taxon>Alcaligenaceae</taxon>
        <taxon>Bordetella</taxon>
    </lineage>
</organism>
<dbReference type="SUPFAM" id="SSF54909">
    <property type="entry name" value="Dimeric alpha+beta barrel"/>
    <property type="match status" value="1"/>
</dbReference>
<protein>
    <submittedName>
        <fullName evidence="1">Uncharacterized protein</fullName>
    </submittedName>
</protein>
<dbReference type="OrthoDB" id="6537357at2"/>
<dbReference type="Proteomes" id="UP000077037">
    <property type="component" value="Unassembled WGS sequence"/>
</dbReference>
<reference evidence="1 2" key="1">
    <citation type="submission" date="2016-03" db="EMBL/GenBank/DDBJ databases">
        <authorList>
            <consortium name="Pathogen Informatics"/>
        </authorList>
    </citation>
    <scope>NUCLEOTIDE SEQUENCE [LARGE SCALE GENOMIC DNA]</scope>
    <source>
        <strain evidence="1 2">NCTC13364</strain>
    </source>
</reference>
<dbReference type="InterPro" id="IPR011008">
    <property type="entry name" value="Dimeric_a/b-barrel"/>
</dbReference>
<name>A0A157RA69_9BORD</name>
<proteinExistence type="predicted"/>